<dbReference type="Gene3D" id="3.10.450.50">
    <property type="match status" value="1"/>
</dbReference>
<comment type="caution">
    <text evidence="2">The sequence shown here is derived from an EMBL/GenBank/DDBJ whole genome shotgun (WGS) entry which is preliminary data.</text>
</comment>
<gene>
    <name evidence="2" type="ORF">B1199_01200</name>
</gene>
<reference evidence="2 3" key="1">
    <citation type="submission" date="2017-02" db="EMBL/GenBank/DDBJ databases">
        <title>Pseudoalteromonas ulvae TC14 Genome.</title>
        <authorList>
            <person name="Molmeret M."/>
        </authorList>
    </citation>
    <scope>NUCLEOTIDE SEQUENCE [LARGE SCALE GENOMIC DNA]</scope>
    <source>
        <strain evidence="2">TC14</strain>
    </source>
</reference>
<sequence length="147" mass="16638">MSYIRSMLIATCALFLMACGDDGPDIKGDTNTPEFAAITFFHAMYNDQDLEKVMEMSTPKLARIIQSYGSTKQFARNVINMQFDSVNLEVDQTSRSVRKIYGDNATITLIFSGQLNGNKVDDMRSIKLIKVKSTWFVEKIIDDPYGR</sequence>
<dbReference type="OrthoDB" id="5767078at2"/>
<dbReference type="PROSITE" id="PS51257">
    <property type="entry name" value="PROKAR_LIPOPROTEIN"/>
    <property type="match status" value="1"/>
</dbReference>
<evidence type="ECO:0000313" key="3">
    <source>
        <dbReference type="Proteomes" id="UP000194841"/>
    </source>
</evidence>
<organism evidence="2 3">
    <name type="scientific">Pseudoalteromonas ulvae</name>
    <dbReference type="NCBI Taxonomy" id="107327"/>
    <lineage>
        <taxon>Bacteria</taxon>
        <taxon>Pseudomonadati</taxon>
        <taxon>Pseudomonadota</taxon>
        <taxon>Gammaproteobacteria</taxon>
        <taxon>Alteromonadales</taxon>
        <taxon>Pseudoalteromonadaceae</taxon>
        <taxon>Pseudoalteromonas</taxon>
    </lineage>
</organism>
<keyword evidence="1" id="KW-0732">Signal</keyword>
<dbReference type="AlphaFoldDB" id="A0A244CTK7"/>
<name>A0A244CTK7_PSEDV</name>
<evidence type="ECO:0000256" key="1">
    <source>
        <dbReference type="SAM" id="SignalP"/>
    </source>
</evidence>
<evidence type="ECO:0008006" key="4">
    <source>
        <dbReference type="Google" id="ProtNLM"/>
    </source>
</evidence>
<feature type="chain" id="PRO_5013372107" description="DUF4878 domain-containing protein" evidence="1">
    <location>
        <begin position="19"/>
        <end position="147"/>
    </location>
</feature>
<dbReference type="Proteomes" id="UP000194841">
    <property type="component" value="Unassembled WGS sequence"/>
</dbReference>
<feature type="signal peptide" evidence="1">
    <location>
        <begin position="1"/>
        <end position="18"/>
    </location>
</feature>
<dbReference type="RefSeq" id="WP_086742304.1">
    <property type="nucleotide sequence ID" value="NZ_MWPV01000001.1"/>
</dbReference>
<evidence type="ECO:0000313" key="2">
    <source>
        <dbReference type="EMBL" id="OUL58928.1"/>
    </source>
</evidence>
<proteinExistence type="predicted"/>
<protein>
    <recommendedName>
        <fullName evidence="4">DUF4878 domain-containing protein</fullName>
    </recommendedName>
</protein>
<accession>A0A244CTK7</accession>
<keyword evidence="3" id="KW-1185">Reference proteome</keyword>
<dbReference type="EMBL" id="MWPV01000001">
    <property type="protein sequence ID" value="OUL58928.1"/>
    <property type="molecule type" value="Genomic_DNA"/>
</dbReference>